<keyword evidence="6" id="KW-1185">Reference proteome</keyword>
<dbReference type="InterPro" id="IPR005320">
    <property type="entry name" value="Peptidase_S51"/>
</dbReference>
<dbReference type="RefSeq" id="WP_006212379.1">
    <property type="nucleotide sequence ID" value="NZ_ADHJ01000047.1"/>
</dbReference>
<sequence length="113" mass="12224">MLTGLSAGSICWFEEGITDPLNAPLYKLEGLGMLKGSHCPHYDGESKRRPSYHNLVLNGEAQSGYAADDGAALHFIDEQLHKIVSSRVDAHAYHVQGVRNTVTETQLAAGFLG</sequence>
<gene>
    <name evidence="5" type="ORF">PVOR_28289</name>
</gene>
<dbReference type="GO" id="GO:0008236">
    <property type="term" value="F:serine-type peptidase activity"/>
    <property type="evidence" value="ECO:0007669"/>
    <property type="project" value="UniProtKB-KW"/>
</dbReference>
<comment type="caution">
    <text evidence="5">The sequence shown here is derived from an EMBL/GenBank/DDBJ whole genome shotgun (WGS) entry which is preliminary data.</text>
</comment>
<name>A0A2R9SNA1_9BACL</name>
<dbReference type="InterPro" id="IPR029062">
    <property type="entry name" value="Class_I_gatase-like"/>
</dbReference>
<reference evidence="5 6" key="1">
    <citation type="journal article" date="2010" name="BMC Genomics">
        <title>Genome sequence of the pattern forming Paenibacillus vortex bacterium reveals potential for thriving in complex environments.</title>
        <authorList>
            <person name="Sirota-Madi A."/>
            <person name="Olender T."/>
            <person name="Helman Y."/>
            <person name="Ingham C."/>
            <person name="Brainis I."/>
            <person name="Roth D."/>
            <person name="Hagi E."/>
            <person name="Brodsky L."/>
            <person name="Leshkowitz D."/>
            <person name="Galatenko V."/>
            <person name="Nikolaev V."/>
            <person name="Mugasimangalam R.C."/>
            <person name="Bransburg-Zabary S."/>
            <person name="Gutnick D.L."/>
            <person name="Lancet D."/>
            <person name="Ben-Jacob E."/>
        </authorList>
    </citation>
    <scope>NUCLEOTIDE SEQUENCE [LARGE SCALE GENOMIC DNA]</scope>
    <source>
        <strain evidence="5 6">V453</strain>
    </source>
</reference>
<dbReference type="SUPFAM" id="SSF52317">
    <property type="entry name" value="Class I glutamine amidotransferase-like"/>
    <property type="match status" value="1"/>
</dbReference>
<keyword evidence="4" id="KW-0720">Serine protease</keyword>
<protein>
    <submittedName>
        <fullName evidence="5">Peptidase S51 dipeptidase E</fullName>
    </submittedName>
</protein>
<organism evidence="5 6">
    <name type="scientific">Paenibacillus vortex V453</name>
    <dbReference type="NCBI Taxonomy" id="715225"/>
    <lineage>
        <taxon>Bacteria</taxon>
        <taxon>Bacillati</taxon>
        <taxon>Bacillota</taxon>
        <taxon>Bacilli</taxon>
        <taxon>Bacillales</taxon>
        <taxon>Paenibacillaceae</taxon>
        <taxon>Paenibacillus</taxon>
    </lineage>
</organism>
<evidence type="ECO:0000256" key="4">
    <source>
        <dbReference type="ARBA" id="ARBA00022825"/>
    </source>
</evidence>
<comment type="similarity">
    <text evidence="1">Belongs to the peptidase S51 family.</text>
</comment>
<dbReference type="EMBL" id="ADHJ01000047">
    <property type="protein sequence ID" value="EFU38829.1"/>
    <property type="molecule type" value="Genomic_DNA"/>
</dbReference>
<keyword evidence="3" id="KW-0378">Hydrolase</keyword>
<dbReference type="Pfam" id="PF03575">
    <property type="entry name" value="Peptidase_S51"/>
    <property type="match status" value="1"/>
</dbReference>
<evidence type="ECO:0000256" key="1">
    <source>
        <dbReference type="ARBA" id="ARBA00006534"/>
    </source>
</evidence>
<accession>A0A2R9SNA1</accession>
<dbReference type="KEGG" id="pvo:PVOR_28289"/>
<dbReference type="AlphaFoldDB" id="A0A2R9SNA1"/>
<evidence type="ECO:0000256" key="2">
    <source>
        <dbReference type="ARBA" id="ARBA00022670"/>
    </source>
</evidence>
<dbReference type="Gene3D" id="3.40.50.880">
    <property type="match status" value="1"/>
</dbReference>
<evidence type="ECO:0000256" key="3">
    <source>
        <dbReference type="ARBA" id="ARBA00022801"/>
    </source>
</evidence>
<proteinExistence type="inferred from homology"/>
<dbReference type="GO" id="GO:0006508">
    <property type="term" value="P:proteolysis"/>
    <property type="evidence" value="ECO:0007669"/>
    <property type="project" value="UniProtKB-KW"/>
</dbReference>
<evidence type="ECO:0000313" key="6">
    <source>
        <dbReference type="Proteomes" id="UP000003094"/>
    </source>
</evidence>
<dbReference type="Proteomes" id="UP000003094">
    <property type="component" value="Unassembled WGS sequence"/>
</dbReference>
<evidence type="ECO:0000313" key="5">
    <source>
        <dbReference type="EMBL" id="EFU38829.1"/>
    </source>
</evidence>
<keyword evidence="2" id="KW-0645">Protease</keyword>